<dbReference type="STRING" id="216432.CA2559_00725"/>
<proteinExistence type="predicted"/>
<organism evidence="2 3">
    <name type="scientific">Croceibacter atlanticus (strain ATCC BAA-628 / JCM 21780 / CIP 108009 / IAM 15332 / KCTC 12090 / HTCC2559)</name>
    <dbReference type="NCBI Taxonomy" id="216432"/>
    <lineage>
        <taxon>Bacteria</taxon>
        <taxon>Pseudomonadati</taxon>
        <taxon>Bacteroidota</taxon>
        <taxon>Flavobacteriia</taxon>
        <taxon>Flavobacteriales</taxon>
        <taxon>Flavobacteriaceae</taxon>
        <taxon>Croceibacter</taxon>
    </lineage>
</organism>
<gene>
    <name evidence="2" type="ordered locus">CA2559_00725</name>
</gene>
<dbReference type="GeneID" id="89451945"/>
<dbReference type="PANTHER" id="PTHR23150:SF19">
    <property type="entry name" value="FORMYLGLYCINE-GENERATING ENZYME"/>
    <property type="match status" value="1"/>
</dbReference>
<dbReference type="HOGENOM" id="CLU_012431_10_1_10"/>
<keyword evidence="2" id="KW-0449">Lipoprotein</keyword>
<dbReference type="eggNOG" id="COG1262">
    <property type="taxonomic scope" value="Bacteria"/>
</dbReference>
<dbReference type="PANTHER" id="PTHR23150">
    <property type="entry name" value="SULFATASE MODIFYING FACTOR 1, 2"/>
    <property type="match status" value="1"/>
</dbReference>
<dbReference type="InterPro" id="IPR016187">
    <property type="entry name" value="CTDL_fold"/>
</dbReference>
<dbReference type="NCBIfam" id="TIGR03525">
    <property type="entry name" value="GldK"/>
    <property type="match status" value="1"/>
</dbReference>
<dbReference type="InterPro" id="IPR051043">
    <property type="entry name" value="Sulfatase_Mod_Factor_Kinase"/>
</dbReference>
<dbReference type="PROSITE" id="PS51257">
    <property type="entry name" value="PROKAR_LIPOPROTEIN"/>
    <property type="match status" value="1"/>
</dbReference>
<evidence type="ECO:0000259" key="1">
    <source>
        <dbReference type="Pfam" id="PF03781"/>
    </source>
</evidence>
<dbReference type="Proteomes" id="UP000002297">
    <property type="component" value="Chromosome"/>
</dbReference>
<dbReference type="GO" id="GO:0120147">
    <property type="term" value="F:formylglycine-generating oxidase activity"/>
    <property type="evidence" value="ECO:0007669"/>
    <property type="project" value="TreeGrafter"/>
</dbReference>
<dbReference type="Gene3D" id="3.90.1580.10">
    <property type="entry name" value="paralog of FGE (formylglycine-generating enzyme)"/>
    <property type="match status" value="2"/>
</dbReference>
<evidence type="ECO:0000313" key="2">
    <source>
        <dbReference type="EMBL" id="EAP87234.1"/>
    </source>
</evidence>
<dbReference type="EMBL" id="CP002046">
    <property type="protein sequence ID" value="EAP87234.1"/>
    <property type="molecule type" value="Genomic_DNA"/>
</dbReference>
<dbReference type="SUPFAM" id="SSF56436">
    <property type="entry name" value="C-type lectin-like"/>
    <property type="match status" value="1"/>
</dbReference>
<dbReference type="RefSeq" id="WP_013185915.1">
    <property type="nucleotide sequence ID" value="NC_014230.1"/>
</dbReference>
<accession>A3U4R7</accession>
<reference evidence="2 3" key="1">
    <citation type="journal article" date="2010" name="J. Bacteriol.">
        <title>The complete genome sequence of Croceibacter atlanticus HTCC2559T.</title>
        <authorList>
            <person name="Oh H.M."/>
            <person name="Kang I."/>
            <person name="Ferriera S."/>
            <person name="Giovannoni S.J."/>
            <person name="Cho J.C."/>
        </authorList>
    </citation>
    <scope>NUCLEOTIDE SEQUENCE [LARGE SCALE GENOMIC DNA]</scope>
    <source>
        <strain evidence="3">ATCC BAA-628 / HTCC2559 / KCTC 12090</strain>
    </source>
</reference>
<dbReference type="InterPro" id="IPR019866">
    <property type="entry name" value="Glid_motil-assoc_lipo_GldK"/>
</dbReference>
<feature type="domain" description="Sulfatase-modifying factor enzyme-like" evidence="1">
    <location>
        <begin position="40"/>
        <end position="439"/>
    </location>
</feature>
<dbReference type="KEGG" id="cat:CA2559_00725"/>
<dbReference type="InterPro" id="IPR005532">
    <property type="entry name" value="SUMF_dom"/>
</dbReference>
<keyword evidence="3" id="KW-1185">Reference proteome</keyword>
<dbReference type="InterPro" id="IPR042095">
    <property type="entry name" value="SUMF_sf"/>
</dbReference>
<dbReference type="OrthoDB" id="9768004at2"/>
<evidence type="ECO:0000313" key="3">
    <source>
        <dbReference type="Proteomes" id="UP000002297"/>
    </source>
</evidence>
<name>A3U4R7_CROAH</name>
<protein>
    <submittedName>
        <fullName evidence="2">Lipoprotein, putative</fullName>
    </submittedName>
</protein>
<sequence>MKKVLMLFACVAFLASCGNGDRGQLVGAKGKRWHPEKPYGMTTVSGGSFIMGKSDDDIAALKNAPTKTVTVRSFYMDETEITNSEYRQFVEWVRDSVVRMRLAILADELGETPGTGGIGEYAFLDQDPDNLTPYEQYMLDNYAGLGETGYEGRKINREIDLIWETEEYPDEYYVEVMDTMYLPQEESYNGQRTMDVSKFEFQYTWMDIQAAARAKKGKRSDFIKRENVKIYPDTTVWIKDFSYSYNEPMHNDYFWHAAYDDYPVVGVSWQQAKAFCAWRTLEHNSYRKEKGQHFVNTYRLPTEAEWEYAARGGIESASYPWGGPYTKNDRGCFMANFKPLRGDYAADQALYTVEAKSFEPNDFNLYNMAGNVSEWVDSSYDPSSYEYSSSMNPNVNDVSNKRKVVRGGSWKDVSYFLQVSSRDYEYADSARSYIGFRTVQDYLGNDLDLNRPPQ</sequence>
<dbReference type="AlphaFoldDB" id="A3U4R7"/>
<dbReference type="Pfam" id="PF03781">
    <property type="entry name" value="FGE-sulfatase"/>
    <property type="match status" value="1"/>
</dbReference>